<proteinExistence type="predicted"/>
<organism evidence="2 3">
    <name type="scientific">Eleusine coracana subsp. coracana</name>
    <dbReference type="NCBI Taxonomy" id="191504"/>
    <lineage>
        <taxon>Eukaryota</taxon>
        <taxon>Viridiplantae</taxon>
        <taxon>Streptophyta</taxon>
        <taxon>Embryophyta</taxon>
        <taxon>Tracheophyta</taxon>
        <taxon>Spermatophyta</taxon>
        <taxon>Magnoliopsida</taxon>
        <taxon>Liliopsida</taxon>
        <taxon>Poales</taxon>
        <taxon>Poaceae</taxon>
        <taxon>PACMAD clade</taxon>
        <taxon>Chloridoideae</taxon>
        <taxon>Cynodonteae</taxon>
        <taxon>Eleusininae</taxon>
        <taxon>Eleusine</taxon>
    </lineage>
</organism>
<dbReference type="EMBL" id="BQKI01000015">
    <property type="protein sequence ID" value="GJN08731.1"/>
    <property type="molecule type" value="Genomic_DNA"/>
</dbReference>
<sequence length="81" mass="9002">MAIDLNEEPSDEHGVLAGPMWGHQQEHELAAHAHVGDHTWGQQQFEEVAMHDPNVVMVHADHNQQGNNSESGGFFDLNHSL</sequence>
<protein>
    <submittedName>
        <fullName evidence="2">Uncharacterized protein</fullName>
    </submittedName>
</protein>
<dbReference type="AlphaFoldDB" id="A0AAV5DEB8"/>
<reference evidence="2" key="2">
    <citation type="submission" date="2021-12" db="EMBL/GenBank/DDBJ databases">
        <title>Resequencing data analysis of finger millet.</title>
        <authorList>
            <person name="Hatakeyama M."/>
            <person name="Aluri S."/>
            <person name="Balachadran M.T."/>
            <person name="Sivarajan S.R."/>
            <person name="Poveda L."/>
            <person name="Shimizu-Inatsugi R."/>
            <person name="Schlapbach R."/>
            <person name="Sreeman S.M."/>
            <person name="Shimizu K.K."/>
        </authorList>
    </citation>
    <scope>NUCLEOTIDE SEQUENCE</scope>
</reference>
<name>A0AAV5DEB8_ELECO</name>
<dbReference type="Proteomes" id="UP001054889">
    <property type="component" value="Unassembled WGS sequence"/>
</dbReference>
<accession>A0AAV5DEB8</accession>
<evidence type="ECO:0000313" key="2">
    <source>
        <dbReference type="EMBL" id="GJN08731.1"/>
    </source>
</evidence>
<gene>
    <name evidence="2" type="primary">ga26684</name>
    <name evidence="2" type="ORF">PR202_ga26684</name>
</gene>
<feature type="region of interest" description="Disordered" evidence="1">
    <location>
        <begin position="62"/>
        <end position="81"/>
    </location>
</feature>
<evidence type="ECO:0000313" key="3">
    <source>
        <dbReference type="Proteomes" id="UP001054889"/>
    </source>
</evidence>
<comment type="caution">
    <text evidence="2">The sequence shown here is derived from an EMBL/GenBank/DDBJ whole genome shotgun (WGS) entry which is preliminary data.</text>
</comment>
<feature type="compositionally biased region" description="Acidic residues" evidence="1">
    <location>
        <begin position="1"/>
        <end position="10"/>
    </location>
</feature>
<evidence type="ECO:0000256" key="1">
    <source>
        <dbReference type="SAM" id="MobiDB-lite"/>
    </source>
</evidence>
<keyword evidence="3" id="KW-1185">Reference proteome</keyword>
<feature type="region of interest" description="Disordered" evidence="1">
    <location>
        <begin position="1"/>
        <end position="20"/>
    </location>
</feature>
<reference evidence="2" key="1">
    <citation type="journal article" date="2018" name="DNA Res.">
        <title>Multiple hybrid de novo genome assembly of finger millet, an orphan allotetraploid crop.</title>
        <authorList>
            <person name="Hatakeyama M."/>
            <person name="Aluri S."/>
            <person name="Balachadran M.T."/>
            <person name="Sivarajan S.R."/>
            <person name="Patrignani A."/>
            <person name="Gruter S."/>
            <person name="Poveda L."/>
            <person name="Shimizu-Inatsugi R."/>
            <person name="Baeten J."/>
            <person name="Francoijs K.J."/>
            <person name="Nataraja K.N."/>
            <person name="Reddy Y.A.N."/>
            <person name="Phadnis S."/>
            <person name="Ravikumar R.L."/>
            <person name="Schlapbach R."/>
            <person name="Sreeman S.M."/>
            <person name="Shimizu K.K."/>
        </authorList>
    </citation>
    <scope>NUCLEOTIDE SEQUENCE</scope>
</reference>